<organism evidence="11">
    <name type="scientific">Pyramimonas obovata</name>
    <dbReference type="NCBI Taxonomy" id="1411642"/>
    <lineage>
        <taxon>Eukaryota</taxon>
        <taxon>Viridiplantae</taxon>
        <taxon>Chlorophyta</taxon>
        <taxon>Pyramimonadophyceae</taxon>
        <taxon>Pyramimonadales</taxon>
        <taxon>Pyramimonadaceae</taxon>
        <taxon>Pyramimonas</taxon>
        <taxon>Pyramimonas incertae sedis</taxon>
    </lineage>
</organism>
<evidence type="ECO:0000256" key="10">
    <source>
        <dbReference type="RuleBase" id="RU004187"/>
    </source>
</evidence>
<dbReference type="NCBIfam" id="NF041082">
    <property type="entry name" value="thermosome_alpha"/>
    <property type="match status" value="1"/>
</dbReference>
<evidence type="ECO:0000256" key="7">
    <source>
        <dbReference type="ARBA" id="ARBA00023186"/>
    </source>
</evidence>
<dbReference type="GO" id="GO:0005524">
    <property type="term" value="F:ATP binding"/>
    <property type="evidence" value="ECO:0007669"/>
    <property type="project" value="UniProtKB-KW"/>
</dbReference>
<evidence type="ECO:0000313" key="11">
    <source>
        <dbReference type="EMBL" id="CAD8653082.1"/>
    </source>
</evidence>
<dbReference type="GO" id="GO:0016887">
    <property type="term" value="F:ATP hydrolysis activity"/>
    <property type="evidence" value="ECO:0007669"/>
    <property type="project" value="InterPro"/>
</dbReference>
<evidence type="ECO:0000256" key="4">
    <source>
        <dbReference type="ARBA" id="ARBA00022490"/>
    </source>
</evidence>
<keyword evidence="5 10" id="KW-0547">Nucleotide-binding</keyword>
<evidence type="ECO:0000256" key="1">
    <source>
        <dbReference type="ARBA" id="ARBA00004496"/>
    </source>
</evidence>
<evidence type="ECO:0000256" key="8">
    <source>
        <dbReference type="ARBA" id="ARBA00024677"/>
    </source>
</evidence>
<dbReference type="PRINTS" id="PR00304">
    <property type="entry name" value="TCOMPLEXTCP1"/>
</dbReference>
<evidence type="ECO:0000256" key="9">
    <source>
        <dbReference type="ARBA" id="ARBA00030049"/>
    </source>
</evidence>
<dbReference type="PROSITE" id="PS00995">
    <property type="entry name" value="TCP1_3"/>
    <property type="match status" value="1"/>
</dbReference>
<dbReference type="NCBIfam" id="NF041083">
    <property type="entry name" value="thermosome_beta"/>
    <property type="match status" value="1"/>
</dbReference>
<dbReference type="InterPro" id="IPR053374">
    <property type="entry name" value="TCP-1_chaperonin"/>
</dbReference>
<dbReference type="GO" id="GO:0140662">
    <property type="term" value="F:ATP-dependent protein folding chaperone"/>
    <property type="evidence" value="ECO:0007669"/>
    <property type="project" value="InterPro"/>
</dbReference>
<dbReference type="FunFam" id="3.50.7.10:FF:000009">
    <property type="entry name" value="T-complex protein 1 subunit alpha"/>
    <property type="match status" value="1"/>
</dbReference>
<gene>
    <name evidence="11" type="ORF">POBO1169_LOCUS2796</name>
</gene>
<dbReference type="Pfam" id="PF00118">
    <property type="entry name" value="Cpn60_TCP1"/>
    <property type="match status" value="1"/>
</dbReference>
<dbReference type="InterPro" id="IPR027413">
    <property type="entry name" value="GROEL-like_equatorial_sf"/>
</dbReference>
<dbReference type="InterPro" id="IPR012715">
    <property type="entry name" value="Chap_CCT_alpha"/>
</dbReference>
<dbReference type="InterPro" id="IPR017998">
    <property type="entry name" value="Chaperone_TCP-1"/>
</dbReference>
<dbReference type="SUPFAM" id="SSF52029">
    <property type="entry name" value="GroEL apical domain-like"/>
    <property type="match status" value="1"/>
</dbReference>
<proteinExistence type="inferred from homology"/>
<evidence type="ECO:0000256" key="2">
    <source>
        <dbReference type="ARBA" id="ARBA00008020"/>
    </source>
</evidence>
<evidence type="ECO:0000256" key="3">
    <source>
        <dbReference type="ARBA" id="ARBA00014424"/>
    </source>
</evidence>
<dbReference type="PANTHER" id="PTHR11353">
    <property type="entry name" value="CHAPERONIN"/>
    <property type="match status" value="1"/>
</dbReference>
<name>A0A7S0MW75_9CHLO</name>
<dbReference type="Gene3D" id="3.30.260.10">
    <property type="entry name" value="TCP-1-like chaperonin intermediate domain"/>
    <property type="match status" value="1"/>
</dbReference>
<dbReference type="AlphaFoldDB" id="A0A7S0MW75"/>
<dbReference type="InterPro" id="IPR054827">
    <property type="entry name" value="thermosome_alpha"/>
</dbReference>
<comment type="similarity">
    <text evidence="2 10">Belongs to the TCP-1 chaperonin family.</text>
</comment>
<dbReference type="GO" id="GO:0051082">
    <property type="term" value="F:unfolded protein binding"/>
    <property type="evidence" value="ECO:0007669"/>
    <property type="project" value="InterPro"/>
</dbReference>
<dbReference type="InterPro" id="IPR002423">
    <property type="entry name" value="Cpn60/GroEL/TCP-1"/>
</dbReference>
<dbReference type="InterPro" id="IPR027409">
    <property type="entry name" value="GroEL-like_apical_dom_sf"/>
</dbReference>
<keyword evidence="7 10" id="KW-0143">Chaperone</keyword>
<dbReference type="InterPro" id="IPR027410">
    <property type="entry name" value="TCP-1-like_intermed_sf"/>
</dbReference>
<keyword evidence="4" id="KW-0963">Cytoplasm</keyword>
<accession>A0A7S0MW75</accession>
<dbReference type="EMBL" id="HBFA01005476">
    <property type="protein sequence ID" value="CAD8653082.1"/>
    <property type="molecule type" value="Transcribed_RNA"/>
</dbReference>
<dbReference type="SUPFAM" id="SSF48592">
    <property type="entry name" value="GroEL equatorial domain-like"/>
    <property type="match status" value="1"/>
</dbReference>
<dbReference type="CDD" id="cd03335">
    <property type="entry name" value="TCP1_alpha"/>
    <property type="match status" value="1"/>
</dbReference>
<dbReference type="GO" id="GO:0005737">
    <property type="term" value="C:cytoplasm"/>
    <property type="evidence" value="ECO:0007669"/>
    <property type="project" value="UniProtKB-SubCell"/>
</dbReference>
<keyword evidence="6 10" id="KW-0067">ATP-binding</keyword>
<evidence type="ECO:0000256" key="6">
    <source>
        <dbReference type="ARBA" id="ARBA00022840"/>
    </source>
</evidence>
<comment type="function">
    <text evidence="8">Molecular chaperone; assists the folding of proteins upon ATP hydrolysis. Known to play a role, in vitro, in the folding of actin and tubulin.</text>
</comment>
<dbReference type="InterPro" id="IPR002194">
    <property type="entry name" value="Chaperonin_TCP-1_CS"/>
</dbReference>
<dbReference type="Gene3D" id="3.50.7.10">
    <property type="entry name" value="GroEL"/>
    <property type="match status" value="1"/>
</dbReference>
<dbReference type="Gene3D" id="1.10.560.10">
    <property type="entry name" value="GroEL-like equatorial domain"/>
    <property type="match status" value="1"/>
</dbReference>
<reference evidence="11" key="1">
    <citation type="submission" date="2021-01" db="EMBL/GenBank/DDBJ databases">
        <authorList>
            <person name="Corre E."/>
            <person name="Pelletier E."/>
            <person name="Niang G."/>
            <person name="Scheremetjew M."/>
            <person name="Finn R."/>
            <person name="Kale V."/>
            <person name="Holt S."/>
            <person name="Cochrane G."/>
            <person name="Meng A."/>
            <person name="Brown T."/>
            <person name="Cohen L."/>
        </authorList>
    </citation>
    <scope>NUCLEOTIDE SEQUENCE</scope>
    <source>
        <strain evidence="11">CCMP722</strain>
    </source>
</reference>
<dbReference type="SUPFAM" id="SSF54849">
    <property type="entry name" value="GroEL-intermediate domain like"/>
    <property type="match status" value="1"/>
</dbReference>
<evidence type="ECO:0000256" key="5">
    <source>
        <dbReference type="ARBA" id="ARBA00022741"/>
    </source>
</evidence>
<sequence length="551" mass="59264">MSMPGGQQSGILKEGAGEEKGEQARLASFVGAMAIADLVKTTLGPKGMDKILQSMGRGEQVSVTNDGATILKSIYVDNPAAKVLIEISKVQDQEVGDGTTSVVIIAAELLKRANDLVRNKIHPTSIISGYRLAMREACKYIENNMSISIEKLGKDTISNCAKTSMASKIIGSDDDFFAKMVVEAAMSVQTINDMGDYKYPISSINILKAHGKSAHESQLLKGYAINTPRSAQGMPKRVENAKIALLDINLQKTKMQMGVQVLVNDPKELEKIRAKELDITADRIKLILEAGANVVLTTKGIDDMALKYFVDAGVIACRRVPKEDIRRIAKATGGRMITSLGDMEGNESYDAALLGTAGFVAEERVGDDDIVVIGDASQRKAVTMLLRGANDMMLDEMDRSIHDSLCIVQRTLESGQVVPGGGAVEAGLSIYLEGIATTLGSREQLAIAEFAEALLVIPRVLAVNAAKDATELVAKLRAYHHTAQTKPNKGHLSGFGLDLVNGVVRNNLEAGVLEPAMSKIKSIQFATEAALTILRIDDVITLEKEEEEQRA</sequence>
<dbReference type="PROSITE" id="PS00750">
    <property type="entry name" value="TCP1_1"/>
    <property type="match status" value="1"/>
</dbReference>
<dbReference type="NCBIfam" id="TIGR02340">
    <property type="entry name" value="chap_CCT_alpha"/>
    <property type="match status" value="1"/>
</dbReference>
<comment type="subcellular location">
    <subcellularLocation>
        <location evidence="1">Cytoplasm</location>
    </subcellularLocation>
</comment>
<protein>
    <recommendedName>
        <fullName evidence="3">T-complex protein 1 subunit alpha</fullName>
    </recommendedName>
    <alternativeName>
        <fullName evidence="9">CCT-alpha</fullName>
    </alternativeName>
</protein>
<dbReference type="PROSITE" id="PS00751">
    <property type="entry name" value="TCP1_2"/>
    <property type="match status" value="1"/>
</dbReference>